<evidence type="ECO:0000256" key="1">
    <source>
        <dbReference type="ARBA" id="ARBA00001966"/>
    </source>
</evidence>
<dbReference type="SFLD" id="SFLDG01123">
    <property type="entry name" value="methyltransferase_(Class_B)"/>
    <property type="match status" value="1"/>
</dbReference>
<dbReference type="InterPro" id="IPR006638">
    <property type="entry name" value="Elp3/MiaA/NifB-like_rSAM"/>
</dbReference>
<evidence type="ECO:0000256" key="4">
    <source>
        <dbReference type="ARBA" id="ARBA00022691"/>
    </source>
</evidence>
<sequence>MRGLLVSGLGPMIKNVNYLEGSLFDPGEADVAGYFRDVSPEFALERLELTVDGSRGPLLLPRCSDVPHLTTFALLAILDGCPGDYDHLDTGDIWADRSPALADDYDVVLLSTTFIYERRSLRRALRYLAERWPAATMVLGGQFTNLKFVPVMRDHPEVDYVVRGDGEEALPLLMRALAGRGDLSAVPNLVHRTDTGRLGQTPLRDIDIETHPSPQFRGKHDIVPYESMRGCPFSCGFCSFPHASPRWRYKSATKIRDDWGRYAEAHGASMIKAMDSTFTVPPRRMRELFDLLPALGVGWEGYSRANAVTSAEDVERFAASHCRSLSIGFESMSEESLRRMNKRVTAKQNRQAFELLKDSEVGHRCSFMVGYPGETPEDYRQTHDFLTNEYRGYFMLSIFSMQDETMPVWQEAEKYDLQVADPEDPDSGWSHCGMDFAQAKALHRETLHEVRRRNDEALLVLWQSRYEVPIAPKLPRRQRLRIEKLIERIGMLPVDEPDRARGRQLAAGYLHQLADFGVTLRTRAGAPV</sequence>
<proteinExistence type="predicted"/>
<dbReference type="PROSITE" id="PS51918">
    <property type="entry name" value="RADICAL_SAM"/>
    <property type="match status" value="1"/>
</dbReference>
<dbReference type="InterPro" id="IPR058240">
    <property type="entry name" value="rSAM_sf"/>
</dbReference>
<dbReference type="EMBL" id="JBITLE010000001">
    <property type="protein sequence ID" value="MFI7261519.1"/>
    <property type="molecule type" value="Genomic_DNA"/>
</dbReference>
<dbReference type="Gene3D" id="3.40.50.280">
    <property type="entry name" value="Cobalamin-binding domain"/>
    <property type="match status" value="1"/>
</dbReference>
<dbReference type="InterPro" id="IPR051198">
    <property type="entry name" value="BchE-like"/>
</dbReference>
<keyword evidence="2" id="KW-0489">Methyltransferase</keyword>
<organism evidence="10 11">
    <name type="scientific">Micromonospora maritima</name>
    <dbReference type="NCBI Taxonomy" id="986711"/>
    <lineage>
        <taxon>Bacteria</taxon>
        <taxon>Bacillati</taxon>
        <taxon>Actinomycetota</taxon>
        <taxon>Actinomycetes</taxon>
        <taxon>Micromonosporales</taxon>
        <taxon>Micromonosporaceae</taxon>
        <taxon>Micromonospora</taxon>
    </lineage>
</organism>
<comment type="caution">
    <text evidence="10">The sequence shown here is derived from an EMBL/GenBank/DDBJ whole genome shotgun (WGS) entry which is preliminary data.</text>
</comment>
<dbReference type="PANTHER" id="PTHR43409">
    <property type="entry name" value="ANAEROBIC MAGNESIUM-PROTOPORPHYRIN IX MONOMETHYL ESTER CYCLASE-RELATED"/>
    <property type="match status" value="1"/>
</dbReference>
<dbReference type="CDD" id="cd01335">
    <property type="entry name" value="Radical_SAM"/>
    <property type="match status" value="1"/>
</dbReference>
<evidence type="ECO:0000313" key="11">
    <source>
        <dbReference type="Proteomes" id="UP001612812"/>
    </source>
</evidence>
<comment type="cofactor">
    <cofactor evidence="1">
        <name>[4Fe-4S] cluster</name>
        <dbReference type="ChEBI" id="CHEBI:49883"/>
    </cofactor>
</comment>
<dbReference type="InterPro" id="IPR006158">
    <property type="entry name" value="Cobalamin-bd"/>
</dbReference>
<evidence type="ECO:0000256" key="5">
    <source>
        <dbReference type="ARBA" id="ARBA00022723"/>
    </source>
</evidence>
<evidence type="ECO:0000256" key="7">
    <source>
        <dbReference type="ARBA" id="ARBA00023014"/>
    </source>
</evidence>
<dbReference type="PANTHER" id="PTHR43409:SF7">
    <property type="entry name" value="BLL1977 PROTEIN"/>
    <property type="match status" value="1"/>
</dbReference>
<dbReference type="InterPro" id="IPR023404">
    <property type="entry name" value="rSAM_horseshoe"/>
</dbReference>
<dbReference type="SMART" id="SM00729">
    <property type="entry name" value="Elp3"/>
    <property type="match status" value="1"/>
</dbReference>
<dbReference type="SUPFAM" id="SSF102114">
    <property type="entry name" value="Radical SAM enzymes"/>
    <property type="match status" value="1"/>
</dbReference>
<protein>
    <submittedName>
        <fullName evidence="10">B12-binding domain-containing radical SAM protein</fullName>
    </submittedName>
</protein>
<keyword evidence="6" id="KW-0408">Iron</keyword>
<evidence type="ECO:0000259" key="8">
    <source>
        <dbReference type="PROSITE" id="PS51332"/>
    </source>
</evidence>
<feature type="domain" description="B12-binding" evidence="8">
    <location>
        <begin position="54"/>
        <end position="184"/>
    </location>
</feature>
<keyword evidence="5" id="KW-0479">Metal-binding</keyword>
<feature type="domain" description="Radical SAM core" evidence="9">
    <location>
        <begin position="217"/>
        <end position="449"/>
    </location>
</feature>
<evidence type="ECO:0000256" key="3">
    <source>
        <dbReference type="ARBA" id="ARBA00022679"/>
    </source>
</evidence>
<dbReference type="PROSITE" id="PS51332">
    <property type="entry name" value="B12_BINDING"/>
    <property type="match status" value="1"/>
</dbReference>
<dbReference type="SFLD" id="SFLDS00029">
    <property type="entry name" value="Radical_SAM"/>
    <property type="match status" value="1"/>
</dbReference>
<dbReference type="InterPro" id="IPR034466">
    <property type="entry name" value="Methyltransferase_Class_B"/>
</dbReference>
<dbReference type="SFLD" id="SFLDG01082">
    <property type="entry name" value="B12-binding_domain_containing"/>
    <property type="match status" value="1"/>
</dbReference>
<gene>
    <name evidence="10" type="ORF">ACIBP4_04305</name>
</gene>
<evidence type="ECO:0000259" key="9">
    <source>
        <dbReference type="PROSITE" id="PS51918"/>
    </source>
</evidence>
<dbReference type="InterPro" id="IPR007197">
    <property type="entry name" value="rSAM"/>
</dbReference>
<evidence type="ECO:0000256" key="2">
    <source>
        <dbReference type="ARBA" id="ARBA00022603"/>
    </source>
</evidence>
<keyword evidence="4" id="KW-0949">S-adenosyl-L-methionine</keyword>
<keyword evidence="11" id="KW-1185">Reference proteome</keyword>
<keyword evidence="7" id="KW-0411">Iron-sulfur</keyword>
<dbReference type="RefSeq" id="WP_396754209.1">
    <property type="nucleotide sequence ID" value="NZ_JBITLA010000002.1"/>
</dbReference>
<name>A0ABW7ZF93_9ACTN</name>
<dbReference type="Pfam" id="PF04055">
    <property type="entry name" value="Radical_SAM"/>
    <property type="match status" value="1"/>
</dbReference>
<evidence type="ECO:0000313" key="10">
    <source>
        <dbReference type="EMBL" id="MFI7261519.1"/>
    </source>
</evidence>
<accession>A0ABW7ZF93</accession>
<reference evidence="10 11" key="1">
    <citation type="submission" date="2024-10" db="EMBL/GenBank/DDBJ databases">
        <title>The Natural Products Discovery Center: Release of the First 8490 Sequenced Strains for Exploring Actinobacteria Biosynthetic Diversity.</title>
        <authorList>
            <person name="Kalkreuter E."/>
            <person name="Kautsar S.A."/>
            <person name="Yang D."/>
            <person name="Bader C.D."/>
            <person name="Teijaro C.N."/>
            <person name="Fluegel L."/>
            <person name="Davis C.M."/>
            <person name="Simpson J.R."/>
            <person name="Lauterbach L."/>
            <person name="Steele A.D."/>
            <person name="Gui C."/>
            <person name="Meng S."/>
            <person name="Li G."/>
            <person name="Viehrig K."/>
            <person name="Ye F."/>
            <person name="Su P."/>
            <person name="Kiefer A.F."/>
            <person name="Nichols A."/>
            <person name="Cepeda A.J."/>
            <person name="Yan W."/>
            <person name="Fan B."/>
            <person name="Jiang Y."/>
            <person name="Adhikari A."/>
            <person name="Zheng C.-J."/>
            <person name="Schuster L."/>
            <person name="Cowan T.M."/>
            <person name="Smanski M.J."/>
            <person name="Chevrette M.G."/>
            <person name="De Carvalho L.P.S."/>
            <person name="Shen B."/>
        </authorList>
    </citation>
    <scope>NUCLEOTIDE SEQUENCE [LARGE SCALE GENOMIC DNA]</scope>
    <source>
        <strain evidence="10 11">NPDC049845</strain>
    </source>
</reference>
<dbReference type="Proteomes" id="UP001612812">
    <property type="component" value="Unassembled WGS sequence"/>
</dbReference>
<evidence type="ECO:0000256" key="6">
    <source>
        <dbReference type="ARBA" id="ARBA00023004"/>
    </source>
</evidence>
<keyword evidence="3" id="KW-0808">Transferase</keyword>
<dbReference type="Gene3D" id="3.80.30.20">
    <property type="entry name" value="tm_1862 like domain"/>
    <property type="match status" value="1"/>
</dbReference>